<evidence type="ECO:0000313" key="2">
    <source>
        <dbReference type="Proteomes" id="UP000789570"/>
    </source>
</evidence>
<evidence type="ECO:0000313" key="1">
    <source>
        <dbReference type="EMBL" id="CAG8728501.1"/>
    </source>
</evidence>
<proteinExistence type="predicted"/>
<feature type="non-terminal residue" evidence="1">
    <location>
        <position position="98"/>
    </location>
</feature>
<gene>
    <name evidence="1" type="ORF">FCALED_LOCUS14823</name>
</gene>
<dbReference type="EMBL" id="CAJVPQ010011713">
    <property type="protein sequence ID" value="CAG8728501.1"/>
    <property type="molecule type" value="Genomic_DNA"/>
</dbReference>
<dbReference type="OrthoDB" id="2360498at2759"/>
<dbReference type="AlphaFoldDB" id="A0A9N9IB20"/>
<organism evidence="1 2">
    <name type="scientific">Funneliformis caledonium</name>
    <dbReference type="NCBI Taxonomy" id="1117310"/>
    <lineage>
        <taxon>Eukaryota</taxon>
        <taxon>Fungi</taxon>
        <taxon>Fungi incertae sedis</taxon>
        <taxon>Mucoromycota</taxon>
        <taxon>Glomeromycotina</taxon>
        <taxon>Glomeromycetes</taxon>
        <taxon>Glomerales</taxon>
        <taxon>Glomeraceae</taxon>
        <taxon>Funneliformis</taxon>
    </lineage>
</organism>
<keyword evidence="2" id="KW-1185">Reference proteome</keyword>
<accession>A0A9N9IB20</accession>
<comment type="caution">
    <text evidence="1">The sequence shown here is derived from an EMBL/GenBank/DDBJ whole genome shotgun (WGS) entry which is preliminary data.</text>
</comment>
<name>A0A9N9IB20_9GLOM</name>
<reference evidence="1" key="1">
    <citation type="submission" date="2021-06" db="EMBL/GenBank/DDBJ databases">
        <authorList>
            <person name="Kallberg Y."/>
            <person name="Tangrot J."/>
            <person name="Rosling A."/>
        </authorList>
    </citation>
    <scope>NUCLEOTIDE SEQUENCE</scope>
    <source>
        <strain evidence="1">UK204</strain>
    </source>
</reference>
<sequence length="98" mass="11247">KFNAQMDTIDTFNTEILGHLIKEVRVLFARELMSSKISEDEVTIKKSKKSNEQPILEEIYFAIKVCGIVDAKVKIEQQCQLKLCKGSTAYPMFLKFSQ</sequence>
<protein>
    <submittedName>
        <fullName evidence="1">16944_t:CDS:1</fullName>
    </submittedName>
</protein>
<dbReference type="Proteomes" id="UP000789570">
    <property type="component" value="Unassembled WGS sequence"/>
</dbReference>